<comment type="caution">
    <text evidence="1">The sequence shown here is derived from an EMBL/GenBank/DDBJ whole genome shotgun (WGS) entry which is preliminary data.</text>
</comment>
<reference evidence="1" key="1">
    <citation type="submission" date="2009-10" db="EMBL/GenBank/DDBJ databases">
        <title>Diversity of trophic interactions inside an arsenic-rich microbial ecosystem.</title>
        <authorList>
            <person name="Bertin P.N."/>
            <person name="Heinrich-Salmeron A."/>
            <person name="Pelletier E."/>
            <person name="Goulhen-Chollet F."/>
            <person name="Arsene-Ploetze F."/>
            <person name="Gallien S."/>
            <person name="Calteau A."/>
            <person name="Vallenet D."/>
            <person name="Casiot C."/>
            <person name="Chane-Woon-Ming B."/>
            <person name="Giloteaux L."/>
            <person name="Barakat M."/>
            <person name="Bonnefoy V."/>
            <person name="Bruneel O."/>
            <person name="Chandler M."/>
            <person name="Cleiss J."/>
            <person name="Duran R."/>
            <person name="Elbaz-Poulichet F."/>
            <person name="Fonknechten N."/>
            <person name="Lauga B."/>
            <person name="Mornico D."/>
            <person name="Ortet P."/>
            <person name="Schaeffer C."/>
            <person name="Siguier P."/>
            <person name="Alexander Thil Smith A."/>
            <person name="Van Dorsselaer A."/>
            <person name="Weissenbach J."/>
            <person name="Medigue C."/>
            <person name="Le Paslier D."/>
        </authorList>
    </citation>
    <scope>NUCLEOTIDE SEQUENCE</scope>
</reference>
<gene>
    <name evidence="1" type="ORF">CARN2_0344</name>
</gene>
<name>E6PW58_9ZZZZ</name>
<sequence length="181" mass="20053">MNLHEKLYSTLTPQQRAVAMFAALARRDDAECDRLNETAPVYTYRAHDLEFRRLLTSSTFMALHTALFIEPEVSRYLGCLASMAMLGLDEDVDEREFNALQDRFKGIGASVKAYWLAYSTTCADIGIDPDELLRGVGVELSEQARVLTEKDVEPEPELLASASALMRQLSGSVSTARLAAS</sequence>
<accession>E6PW58</accession>
<protein>
    <submittedName>
        <fullName evidence="1">Uncharacterized protein</fullName>
    </submittedName>
</protein>
<organism evidence="1">
    <name type="scientific">mine drainage metagenome</name>
    <dbReference type="NCBI Taxonomy" id="410659"/>
    <lineage>
        <taxon>unclassified sequences</taxon>
        <taxon>metagenomes</taxon>
        <taxon>ecological metagenomes</taxon>
    </lineage>
</organism>
<evidence type="ECO:0000313" key="1">
    <source>
        <dbReference type="EMBL" id="CBH99165.1"/>
    </source>
</evidence>
<dbReference type="AlphaFoldDB" id="E6PW58"/>
<proteinExistence type="predicted"/>
<dbReference type="EMBL" id="CABM01000069">
    <property type="protein sequence ID" value="CBH99165.1"/>
    <property type="molecule type" value="Genomic_DNA"/>
</dbReference>